<feature type="transmembrane region" description="Helical" evidence="6">
    <location>
        <begin position="74"/>
        <end position="92"/>
    </location>
</feature>
<dbReference type="PRINTS" id="PR01036">
    <property type="entry name" value="TCRTETB"/>
</dbReference>
<feature type="transmembrane region" description="Helical" evidence="6">
    <location>
        <begin position="163"/>
        <end position="182"/>
    </location>
</feature>
<dbReference type="InterPro" id="IPR011701">
    <property type="entry name" value="MFS"/>
</dbReference>
<keyword evidence="3 6" id="KW-0812">Transmembrane</keyword>
<proteinExistence type="predicted"/>
<dbReference type="RefSeq" id="WP_207111144.1">
    <property type="nucleotide sequence ID" value="NZ_JAFLWD010000003.1"/>
</dbReference>
<evidence type="ECO:0000256" key="5">
    <source>
        <dbReference type="ARBA" id="ARBA00023136"/>
    </source>
</evidence>
<feature type="transmembrane region" description="Helical" evidence="6">
    <location>
        <begin position="421"/>
        <end position="443"/>
    </location>
</feature>
<feature type="transmembrane region" description="Helical" evidence="6">
    <location>
        <begin position="194"/>
        <end position="212"/>
    </location>
</feature>
<keyword evidence="2" id="KW-0813">Transport</keyword>
<name>A0ABS3GUV7_9ENTE</name>
<organism evidence="8 9">
    <name type="scientific">Candidatus Enterococcus ikei</name>
    <dbReference type="NCBI Taxonomy" id="2815326"/>
    <lineage>
        <taxon>Bacteria</taxon>
        <taxon>Bacillati</taxon>
        <taxon>Bacillota</taxon>
        <taxon>Bacilli</taxon>
        <taxon>Lactobacillales</taxon>
        <taxon>Enterococcaceae</taxon>
        <taxon>Enterococcus</taxon>
    </lineage>
</organism>
<feature type="transmembrane region" description="Helical" evidence="6">
    <location>
        <begin position="133"/>
        <end position="157"/>
    </location>
</feature>
<evidence type="ECO:0000313" key="8">
    <source>
        <dbReference type="EMBL" id="MBO0439036.1"/>
    </source>
</evidence>
<keyword evidence="9" id="KW-1185">Reference proteome</keyword>
<accession>A0ABS3GUV7</accession>
<dbReference type="Gene3D" id="1.20.1250.20">
    <property type="entry name" value="MFS general substrate transporter like domains"/>
    <property type="match status" value="2"/>
</dbReference>
<keyword evidence="4 6" id="KW-1133">Transmembrane helix</keyword>
<feature type="transmembrane region" description="Helical" evidence="6">
    <location>
        <begin position="254"/>
        <end position="276"/>
    </location>
</feature>
<evidence type="ECO:0000256" key="3">
    <source>
        <dbReference type="ARBA" id="ARBA00022692"/>
    </source>
</evidence>
<keyword evidence="5 6" id="KW-0472">Membrane</keyword>
<comment type="subcellular location">
    <subcellularLocation>
        <location evidence="1">Cell membrane</location>
        <topology evidence="1">Multi-pass membrane protein</topology>
    </subcellularLocation>
</comment>
<dbReference type="SUPFAM" id="SSF103473">
    <property type="entry name" value="MFS general substrate transporter"/>
    <property type="match status" value="1"/>
</dbReference>
<evidence type="ECO:0000256" key="6">
    <source>
        <dbReference type="SAM" id="Phobius"/>
    </source>
</evidence>
<gene>
    <name evidence="8" type="ORF">JZO69_01500</name>
</gene>
<dbReference type="PROSITE" id="PS50850">
    <property type="entry name" value="MFS"/>
    <property type="match status" value="1"/>
</dbReference>
<dbReference type="InterPro" id="IPR020846">
    <property type="entry name" value="MFS_dom"/>
</dbReference>
<dbReference type="Pfam" id="PF07690">
    <property type="entry name" value="MFS_1"/>
    <property type="match status" value="1"/>
</dbReference>
<dbReference type="Proteomes" id="UP000664632">
    <property type="component" value="Unassembled WGS sequence"/>
</dbReference>
<feature type="domain" description="Major facilitator superfamily (MFS) profile" evidence="7">
    <location>
        <begin position="8"/>
        <end position="449"/>
    </location>
</feature>
<evidence type="ECO:0000313" key="9">
    <source>
        <dbReference type="Proteomes" id="UP000664632"/>
    </source>
</evidence>
<comment type="caution">
    <text evidence="8">The sequence shown here is derived from an EMBL/GenBank/DDBJ whole genome shotgun (WGS) entry which is preliminary data.</text>
</comment>
<dbReference type="PANTHER" id="PTHR42718:SF9">
    <property type="entry name" value="MAJOR FACILITATOR SUPERFAMILY MULTIDRUG TRANSPORTER MFSC"/>
    <property type="match status" value="1"/>
</dbReference>
<dbReference type="PANTHER" id="PTHR42718">
    <property type="entry name" value="MAJOR FACILITATOR SUPERFAMILY MULTIDRUG TRANSPORTER MFSC"/>
    <property type="match status" value="1"/>
</dbReference>
<dbReference type="EMBL" id="JAFLWD010000003">
    <property type="protein sequence ID" value="MBO0439036.1"/>
    <property type="molecule type" value="Genomic_DNA"/>
</dbReference>
<feature type="transmembrane region" description="Helical" evidence="6">
    <location>
        <begin position="44"/>
        <end position="62"/>
    </location>
</feature>
<sequence length="449" mass="49274">MEKNVKKVMPMIMFVFILAGTLQEAINICAPVIAKDLAIPSSSVSMISAVAMLTMGVSYIVYTSLSDFVSIKKLLIIGITISTIGSIGGLLFSHSFILLIIFRAIQMAGGTSASALLILTATRYLSEETRIKYYGYNTACFSGGQMLGILLGGLFATYVGWKFLFAVPIFSLLAIPLILKYLPDDSKDGTKKIDFFGITLMSALSLFISLYFNMLKPSLLLISIAIAISFLVYISKYKHAFITIDFFKNWKYMLVILVVLLTYLPQGSYSFLFSFMAANVYHIPLSKISMLLLPSYLVSMIIGIMGGRITKKMGVTRTLLMGMGSMALGVLIGSIFLEKSISVLFLMSCLFNGGFAILYTPIMILVINSLPENMRGTGLGFFNLCIKIASSTGLVITGKLITNNSLQHTQMLKHISESSLVYSNILLIFFAVVIVSLITANIVKRFLLK</sequence>
<evidence type="ECO:0000259" key="7">
    <source>
        <dbReference type="PROSITE" id="PS50850"/>
    </source>
</evidence>
<dbReference type="InterPro" id="IPR036259">
    <property type="entry name" value="MFS_trans_sf"/>
</dbReference>
<evidence type="ECO:0000256" key="1">
    <source>
        <dbReference type="ARBA" id="ARBA00004651"/>
    </source>
</evidence>
<feature type="transmembrane region" description="Helical" evidence="6">
    <location>
        <begin position="379"/>
        <end position="401"/>
    </location>
</feature>
<feature type="transmembrane region" description="Helical" evidence="6">
    <location>
        <begin position="98"/>
        <end position="121"/>
    </location>
</feature>
<protein>
    <submittedName>
        <fullName evidence="8">MFS transporter</fullName>
    </submittedName>
</protein>
<evidence type="ECO:0000256" key="2">
    <source>
        <dbReference type="ARBA" id="ARBA00022448"/>
    </source>
</evidence>
<reference evidence="8 9" key="1">
    <citation type="submission" date="2021-03" db="EMBL/GenBank/DDBJ databases">
        <title>Enterococcal diversity collection.</title>
        <authorList>
            <person name="Gilmore M.S."/>
            <person name="Schwartzman J."/>
            <person name="Van Tyne D."/>
            <person name="Martin M."/>
            <person name="Earl A.M."/>
            <person name="Manson A.L."/>
            <person name="Straub T."/>
            <person name="Salamzade R."/>
            <person name="Saavedra J."/>
            <person name="Lebreton F."/>
            <person name="Prichula J."/>
            <person name="Schaufler K."/>
            <person name="Gaca A."/>
            <person name="Sgardioli B."/>
            <person name="Wagenaar J."/>
            <person name="Strong T."/>
        </authorList>
    </citation>
    <scope>NUCLEOTIDE SEQUENCE [LARGE SCALE GENOMIC DNA]</scope>
    <source>
        <strain evidence="8 9">DIV0869a</strain>
    </source>
</reference>
<feature type="transmembrane region" description="Helical" evidence="6">
    <location>
        <begin position="343"/>
        <end position="367"/>
    </location>
</feature>
<evidence type="ECO:0000256" key="4">
    <source>
        <dbReference type="ARBA" id="ARBA00022989"/>
    </source>
</evidence>
<feature type="transmembrane region" description="Helical" evidence="6">
    <location>
        <begin position="319"/>
        <end position="337"/>
    </location>
</feature>
<feature type="transmembrane region" description="Helical" evidence="6">
    <location>
        <begin position="218"/>
        <end position="234"/>
    </location>
</feature>
<feature type="transmembrane region" description="Helical" evidence="6">
    <location>
        <begin position="288"/>
        <end position="307"/>
    </location>
</feature>